<dbReference type="RefSeq" id="WP_006100085.1">
    <property type="nucleotide sequence ID" value="NZ_DS989846.1"/>
</dbReference>
<dbReference type="InterPro" id="IPR022642">
    <property type="entry name" value="CheR_C"/>
</dbReference>
<keyword evidence="4 7" id="KW-0808">Transferase</keyword>
<name>B4VNU5_9CYAN</name>
<dbReference type="PANTHER" id="PTHR24422">
    <property type="entry name" value="CHEMOTAXIS PROTEIN METHYLTRANSFERASE"/>
    <property type="match status" value="1"/>
</dbReference>
<comment type="catalytic activity">
    <reaction evidence="1">
        <text>L-glutamyl-[protein] + S-adenosyl-L-methionine = [protein]-L-glutamate 5-O-methyl ester + S-adenosyl-L-homocysteine</text>
        <dbReference type="Rhea" id="RHEA:24452"/>
        <dbReference type="Rhea" id="RHEA-COMP:10208"/>
        <dbReference type="Rhea" id="RHEA-COMP:10311"/>
        <dbReference type="ChEBI" id="CHEBI:29973"/>
        <dbReference type="ChEBI" id="CHEBI:57856"/>
        <dbReference type="ChEBI" id="CHEBI:59789"/>
        <dbReference type="ChEBI" id="CHEBI:82795"/>
        <dbReference type="EC" id="2.1.1.80"/>
    </reaction>
</comment>
<proteinExistence type="predicted"/>
<dbReference type="EC" id="2.1.1.80" evidence="2"/>
<evidence type="ECO:0000256" key="2">
    <source>
        <dbReference type="ARBA" id="ARBA00012534"/>
    </source>
</evidence>
<dbReference type="PANTHER" id="PTHR24422:SF21">
    <property type="entry name" value="CHEMOTAXIS PROTEIN METHYLTRANSFERASE 1"/>
    <property type="match status" value="1"/>
</dbReference>
<accession>B4VNU5</accession>
<dbReference type="PROSITE" id="PS50123">
    <property type="entry name" value="CHER"/>
    <property type="match status" value="1"/>
</dbReference>
<dbReference type="Proteomes" id="UP000003835">
    <property type="component" value="Unassembled WGS sequence"/>
</dbReference>
<dbReference type="SUPFAM" id="SSF53335">
    <property type="entry name" value="S-adenosyl-L-methionine-dependent methyltransferases"/>
    <property type="match status" value="1"/>
</dbReference>
<evidence type="ECO:0000256" key="1">
    <source>
        <dbReference type="ARBA" id="ARBA00001541"/>
    </source>
</evidence>
<dbReference type="InterPro" id="IPR000780">
    <property type="entry name" value="CheR_MeTrfase"/>
</dbReference>
<dbReference type="GO" id="GO:0032259">
    <property type="term" value="P:methylation"/>
    <property type="evidence" value="ECO:0007669"/>
    <property type="project" value="UniProtKB-KW"/>
</dbReference>
<reference evidence="7 8" key="1">
    <citation type="submission" date="2008-07" db="EMBL/GenBank/DDBJ databases">
        <authorList>
            <person name="Tandeau de Marsac N."/>
            <person name="Ferriera S."/>
            <person name="Johnson J."/>
            <person name="Kravitz S."/>
            <person name="Beeson K."/>
            <person name="Sutton G."/>
            <person name="Rogers Y.-H."/>
            <person name="Friedman R."/>
            <person name="Frazier M."/>
            <person name="Venter J.C."/>
        </authorList>
    </citation>
    <scope>NUCLEOTIDE SEQUENCE [LARGE SCALE GENOMIC DNA]</scope>
    <source>
        <strain evidence="7 8">PCC 7420</strain>
    </source>
</reference>
<dbReference type="STRING" id="118168.MC7420_4607"/>
<dbReference type="GO" id="GO:0008983">
    <property type="term" value="F:protein-glutamate O-methyltransferase activity"/>
    <property type="evidence" value="ECO:0007669"/>
    <property type="project" value="UniProtKB-EC"/>
</dbReference>
<evidence type="ECO:0000259" key="6">
    <source>
        <dbReference type="PROSITE" id="PS50123"/>
    </source>
</evidence>
<organism evidence="7 8">
    <name type="scientific">Coleofasciculus chthonoplastes PCC 7420</name>
    <dbReference type="NCBI Taxonomy" id="118168"/>
    <lineage>
        <taxon>Bacteria</taxon>
        <taxon>Bacillati</taxon>
        <taxon>Cyanobacteriota</taxon>
        <taxon>Cyanophyceae</taxon>
        <taxon>Coleofasciculales</taxon>
        <taxon>Coleofasciculaceae</taxon>
        <taxon>Coleofasciculus</taxon>
    </lineage>
</organism>
<gene>
    <name evidence="7" type="ORF">MC7420_4607</name>
</gene>
<dbReference type="InterPro" id="IPR029063">
    <property type="entry name" value="SAM-dependent_MTases_sf"/>
</dbReference>
<protein>
    <recommendedName>
        <fullName evidence="2">protein-glutamate O-methyltransferase</fullName>
        <ecNumber evidence="2">2.1.1.80</ecNumber>
    </recommendedName>
</protein>
<dbReference type="InterPro" id="IPR036804">
    <property type="entry name" value="CheR_N_sf"/>
</dbReference>
<dbReference type="PRINTS" id="PR00996">
    <property type="entry name" value="CHERMTFRASE"/>
</dbReference>
<evidence type="ECO:0000313" key="8">
    <source>
        <dbReference type="Proteomes" id="UP000003835"/>
    </source>
</evidence>
<dbReference type="Pfam" id="PF03705">
    <property type="entry name" value="CheR_N"/>
    <property type="match status" value="1"/>
</dbReference>
<evidence type="ECO:0000313" key="7">
    <source>
        <dbReference type="EMBL" id="EDX76351.1"/>
    </source>
</evidence>
<keyword evidence="3 7" id="KW-0489">Methyltransferase</keyword>
<dbReference type="InterPro" id="IPR050903">
    <property type="entry name" value="Bact_Chemotaxis_MeTrfase"/>
</dbReference>
<dbReference type="SMART" id="SM00138">
    <property type="entry name" value="MeTrc"/>
    <property type="match status" value="1"/>
</dbReference>
<dbReference type="AlphaFoldDB" id="B4VNU5"/>
<feature type="domain" description="CheR-type methyltransferase" evidence="6">
    <location>
        <begin position="1"/>
        <end position="272"/>
    </location>
</feature>
<dbReference type="Gene3D" id="3.40.50.150">
    <property type="entry name" value="Vaccinia Virus protein VP39"/>
    <property type="match status" value="1"/>
</dbReference>
<dbReference type="CDD" id="cd02440">
    <property type="entry name" value="AdoMet_MTases"/>
    <property type="match status" value="1"/>
</dbReference>
<keyword evidence="5" id="KW-0949">S-adenosyl-L-methionine</keyword>
<dbReference type="EMBL" id="DS989846">
    <property type="protein sequence ID" value="EDX76351.1"/>
    <property type="molecule type" value="Genomic_DNA"/>
</dbReference>
<dbReference type="Gene3D" id="1.10.155.10">
    <property type="entry name" value="Chemotaxis receptor methyltransferase CheR, N-terminal domain"/>
    <property type="match status" value="1"/>
</dbReference>
<evidence type="ECO:0000256" key="5">
    <source>
        <dbReference type="ARBA" id="ARBA00022691"/>
    </source>
</evidence>
<dbReference type="InterPro" id="IPR022641">
    <property type="entry name" value="CheR_N"/>
</dbReference>
<sequence>MTNSDFNYIRKLVRDRTGVVLSEDKQYLVESRLIGLAKQVGANSVKSLVAQLQQKPFHPLCQSVVEAMMTTETFFFRDNNPFQALKNAIIPELIQQRQTERHLTIWCAACSSGQEPYSIAMLLREHFPALTTWRVQLIASDISDVMLNRARSGYYHPHEMNRGLPLNLRQKYFEPKSQGWTIKPDIRQMVEFRPINLTETVLPLSQVDIIFLRNVLIYFDIEMKQEILARLRRVLQPDGYLFLGGGETTVNLDNAFEPVQFDNAVCYKLRGNEE</sequence>
<dbReference type="OrthoDB" id="9799157at2"/>
<dbReference type="SUPFAM" id="SSF47757">
    <property type="entry name" value="Chemotaxis receptor methyltransferase CheR, N-terminal domain"/>
    <property type="match status" value="1"/>
</dbReference>
<evidence type="ECO:0000256" key="4">
    <source>
        <dbReference type="ARBA" id="ARBA00022679"/>
    </source>
</evidence>
<keyword evidence="8" id="KW-1185">Reference proteome</keyword>
<dbReference type="HOGENOM" id="CLU_025854_0_2_3"/>
<dbReference type="eggNOG" id="COG1352">
    <property type="taxonomic scope" value="Bacteria"/>
</dbReference>
<evidence type="ECO:0000256" key="3">
    <source>
        <dbReference type="ARBA" id="ARBA00022603"/>
    </source>
</evidence>
<dbReference type="Pfam" id="PF01739">
    <property type="entry name" value="CheR"/>
    <property type="match status" value="1"/>
</dbReference>